<keyword evidence="3" id="KW-0472">Membrane</keyword>
<dbReference type="EMBL" id="BSRI01000003">
    <property type="protein sequence ID" value="GLV61184.1"/>
    <property type="molecule type" value="Genomic_DNA"/>
</dbReference>
<proteinExistence type="predicted"/>
<feature type="transmembrane region" description="Helical" evidence="3">
    <location>
        <begin position="139"/>
        <end position="157"/>
    </location>
</feature>
<keyword evidence="3" id="KW-0812">Transmembrane</keyword>
<feature type="transmembrane region" description="Helical" evidence="3">
    <location>
        <begin position="169"/>
        <end position="188"/>
    </location>
</feature>
<name>A0ABQ6G3R6_9CHLR</name>
<dbReference type="NCBIfam" id="NF033634">
    <property type="entry name" value="SLATT_1"/>
    <property type="match status" value="1"/>
</dbReference>
<dbReference type="Pfam" id="PF14015">
    <property type="entry name" value="DUF4231"/>
    <property type="match status" value="1"/>
</dbReference>
<dbReference type="RefSeq" id="WP_338258600.1">
    <property type="nucleotide sequence ID" value="NZ_BSRI01000003.1"/>
</dbReference>
<keyword evidence="5" id="KW-1185">Reference proteome</keyword>
<organism evidence="4 5">
    <name type="scientific">Dictyobacter halimunensis</name>
    <dbReference type="NCBI Taxonomy" id="3026934"/>
    <lineage>
        <taxon>Bacteria</taxon>
        <taxon>Bacillati</taxon>
        <taxon>Chloroflexota</taxon>
        <taxon>Ktedonobacteria</taxon>
        <taxon>Ktedonobacterales</taxon>
        <taxon>Dictyobacteraceae</taxon>
        <taxon>Dictyobacter</taxon>
    </lineage>
</organism>
<evidence type="ECO:0000313" key="5">
    <source>
        <dbReference type="Proteomes" id="UP001344906"/>
    </source>
</evidence>
<dbReference type="InterPro" id="IPR025325">
    <property type="entry name" value="DUF4231"/>
</dbReference>
<gene>
    <name evidence="4" type="ORF">KDH_80000</name>
</gene>
<reference evidence="4 5" key="1">
    <citation type="submission" date="2023-02" db="EMBL/GenBank/DDBJ databases">
        <title>Dictyobacter halimunensis sp. nov., a new member of the class Ktedonobacteria from forest soil in a geothermal area.</title>
        <authorList>
            <person name="Rachmania M.K."/>
            <person name="Ningsih F."/>
            <person name="Sakai Y."/>
            <person name="Yabe S."/>
            <person name="Yokota A."/>
            <person name="Sjamsuridzal W."/>
        </authorList>
    </citation>
    <scope>NUCLEOTIDE SEQUENCE [LARGE SCALE GENOMIC DNA]</scope>
    <source>
        <strain evidence="4 5">S3.2.2.5</strain>
    </source>
</reference>
<evidence type="ECO:0008006" key="6">
    <source>
        <dbReference type="Google" id="ProtNLM"/>
    </source>
</evidence>
<protein>
    <recommendedName>
        <fullName evidence="6">SMODS and SLOG-associating 2TM effector domain-containing protein</fullName>
    </recommendedName>
</protein>
<keyword evidence="1" id="KW-0175">Coiled coil</keyword>
<evidence type="ECO:0000313" key="4">
    <source>
        <dbReference type="EMBL" id="GLV61184.1"/>
    </source>
</evidence>
<evidence type="ECO:0000256" key="1">
    <source>
        <dbReference type="SAM" id="Coils"/>
    </source>
</evidence>
<evidence type="ECO:0000256" key="3">
    <source>
        <dbReference type="SAM" id="Phobius"/>
    </source>
</evidence>
<comment type="caution">
    <text evidence="4">The sequence shown here is derived from an EMBL/GenBank/DDBJ whole genome shotgun (WGS) entry which is preliminary data.</text>
</comment>
<keyword evidence="3" id="KW-1133">Transmembrane helix</keyword>
<sequence>MLTTRYIFKSNELKDRYSNGSIDHQAYLSSLATIKREVEEEIAVFEKQQLQEANQARAQRQQQADELRLQLEAEKPKQVQTTTIVKAKEKPMQPVQPPSLEEQLSQAREDFYQKEAPTIIDGYKRDAKKHRARHDKMQLAVIAGSALATSTTAATIFTNTTNISLTLKVVAACFSLLVSIASGSMAYFKYKERSNDTQKAADTIEDDRSALKLGIGPYKDTPHKDALITFAGNTHKTIAEHKKKQQLLDQPPEAKSNQGGQ</sequence>
<accession>A0ABQ6G3R6</accession>
<dbReference type="Proteomes" id="UP001344906">
    <property type="component" value="Unassembled WGS sequence"/>
</dbReference>
<feature type="coiled-coil region" evidence="1">
    <location>
        <begin position="28"/>
        <end position="70"/>
    </location>
</feature>
<feature type="region of interest" description="Disordered" evidence="2">
    <location>
        <begin position="240"/>
        <end position="261"/>
    </location>
</feature>
<evidence type="ECO:0000256" key="2">
    <source>
        <dbReference type="SAM" id="MobiDB-lite"/>
    </source>
</evidence>